<name>A0A915HP74_ROMCU</name>
<keyword evidence="1" id="KW-1185">Reference proteome</keyword>
<sequence length="39" mass="4811">MKRVTRSKDKKYTEDTIRKARRQKIHWIRKCFFNPIGCA</sequence>
<dbReference type="WBParaSite" id="nRc.2.0.1.t03275-RA">
    <property type="protein sequence ID" value="nRc.2.0.1.t03275-RA"/>
    <property type="gene ID" value="nRc.2.0.1.g03275"/>
</dbReference>
<protein>
    <submittedName>
        <fullName evidence="2">Uncharacterized protein</fullName>
    </submittedName>
</protein>
<reference evidence="2" key="1">
    <citation type="submission" date="2022-11" db="UniProtKB">
        <authorList>
            <consortium name="WormBaseParasite"/>
        </authorList>
    </citation>
    <scope>IDENTIFICATION</scope>
</reference>
<accession>A0A915HP74</accession>
<dbReference type="AlphaFoldDB" id="A0A915HP74"/>
<proteinExistence type="predicted"/>
<evidence type="ECO:0000313" key="1">
    <source>
        <dbReference type="Proteomes" id="UP000887565"/>
    </source>
</evidence>
<dbReference type="Proteomes" id="UP000887565">
    <property type="component" value="Unplaced"/>
</dbReference>
<evidence type="ECO:0000313" key="2">
    <source>
        <dbReference type="WBParaSite" id="nRc.2.0.1.t03275-RA"/>
    </source>
</evidence>
<organism evidence="1 2">
    <name type="scientific">Romanomermis culicivorax</name>
    <name type="common">Nematode worm</name>
    <dbReference type="NCBI Taxonomy" id="13658"/>
    <lineage>
        <taxon>Eukaryota</taxon>
        <taxon>Metazoa</taxon>
        <taxon>Ecdysozoa</taxon>
        <taxon>Nematoda</taxon>
        <taxon>Enoplea</taxon>
        <taxon>Dorylaimia</taxon>
        <taxon>Mermithida</taxon>
        <taxon>Mermithoidea</taxon>
        <taxon>Mermithidae</taxon>
        <taxon>Romanomermis</taxon>
    </lineage>
</organism>